<evidence type="ECO:0000313" key="2">
    <source>
        <dbReference type="EMBL" id="PIQ89437.1"/>
    </source>
</evidence>
<dbReference type="AlphaFoldDB" id="A0A2H0LYH4"/>
<keyword evidence="1" id="KW-0732">Signal</keyword>
<dbReference type="Proteomes" id="UP000229641">
    <property type="component" value="Unassembled WGS sequence"/>
</dbReference>
<comment type="caution">
    <text evidence="2">The sequence shown here is derived from an EMBL/GenBank/DDBJ whole genome shotgun (WGS) entry which is preliminary data.</text>
</comment>
<feature type="chain" id="PRO_5013776010" evidence="1">
    <location>
        <begin position="28"/>
        <end position="328"/>
    </location>
</feature>
<organism evidence="2 3">
    <name type="scientific">Candidatus Ghiorseimicrobium undicola</name>
    <dbReference type="NCBI Taxonomy" id="1974746"/>
    <lineage>
        <taxon>Bacteria</taxon>
        <taxon>Pseudomonadati</taxon>
        <taxon>Candidatus Omnitrophota</taxon>
        <taxon>Candidatus Ghiorseimicrobium</taxon>
    </lineage>
</organism>
<feature type="non-terminal residue" evidence="2">
    <location>
        <position position="328"/>
    </location>
</feature>
<sequence length="328" mass="36821">MKSKIRIPALCLCLFTMLFLGVSFVSAEDEASGGIFEYSPFVLVPSIKGDREKFEEDHWMSRNPMAGVTNYRYATQLNDKDRLELEGSAIVGNNDYSFDMNLSREGLGSLIFEFEEFRKYYDGSGGYSTVLPSALSSSYPRVAELDTDLHLDIGNFMIEGILDTEGLPLITLAYEREYKDGAKSLTSWSTVESGALDPKSYPTFLELDEIVDVFEIGVSGEIRNVQASLDQTVEHAEIEMQKINNLTVGNTGSFSSIRTKYENIDYDQYNTVLRLSKEINDKLFSSFGMMFNHYIGGSIEAITDTSTSTHNENHPWNPASIEYNVLTL</sequence>
<reference evidence="2 3" key="1">
    <citation type="submission" date="2017-09" db="EMBL/GenBank/DDBJ databases">
        <title>Depth-based differentiation of microbial function through sediment-hosted aquifers and enrichment of novel symbionts in the deep terrestrial subsurface.</title>
        <authorList>
            <person name="Probst A.J."/>
            <person name="Ladd B."/>
            <person name="Jarett J.K."/>
            <person name="Geller-Mcgrath D.E."/>
            <person name="Sieber C.M."/>
            <person name="Emerson J.B."/>
            <person name="Anantharaman K."/>
            <person name="Thomas B.C."/>
            <person name="Malmstrom R."/>
            <person name="Stieglmeier M."/>
            <person name="Klingl A."/>
            <person name="Woyke T."/>
            <person name="Ryan C.M."/>
            <person name="Banfield J.F."/>
        </authorList>
    </citation>
    <scope>NUCLEOTIDE SEQUENCE [LARGE SCALE GENOMIC DNA]</scope>
    <source>
        <strain evidence="2">CG11_big_fil_rev_8_21_14_0_20_42_13</strain>
    </source>
</reference>
<evidence type="ECO:0000256" key="1">
    <source>
        <dbReference type="SAM" id="SignalP"/>
    </source>
</evidence>
<accession>A0A2H0LYH4</accession>
<dbReference type="EMBL" id="PCWA01000041">
    <property type="protein sequence ID" value="PIQ89437.1"/>
    <property type="molecule type" value="Genomic_DNA"/>
</dbReference>
<feature type="signal peptide" evidence="1">
    <location>
        <begin position="1"/>
        <end position="27"/>
    </location>
</feature>
<gene>
    <name evidence="2" type="ORF">COV72_03130</name>
</gene>
<evidence type="ECO:0000313" key="3">
    <source>
        <dbReference type="Proteomes" id="UP000229641"/>
    </source>
</evidence>
<protein>
    <submittedName>
        <fullName evidence="2">Uncharacterized protein</fullName>
    </submittedName>
</protein>
<name>A0A2H0LYH4_9BACT</name>
<proteinExistence type="predicted"/>